<evidence type="ECO:0000256" key="5">
    <source>
        <dbReference type="ARBA" id="ARBA00022640"/>
    </source>
</evidence>
<keyword evidence="6" id="KW-0808">Transferase</keyword>
<sequence length="449" mass="51119">MPTQTPPQPQRLSIENCSSLKNEVAMHPEESEGVVKHSYHGLGKPSERVLVGLCCGLAAYSSSSLGWYFEYSSRAPKTSVAAFDLIISADMEERVFARSFTVMPESDLDDTIRIRGRIEMKNSVGVVHTNYLEYIKTEKNKALQVFLVIFRLQEHNATRFFSFMLLPKIYPKSVICNVNDVNPKFLKIGEKVAEEDFIQNNQHMLLQTVTDKTSEERVLDVKSGEKEVMGMATSRVFWVTHPTPIRMGVGYTNLVMGRPLWSRFFSQRQSSTKFTPTTMALKLLTAFISPFHNLPQSHCARSHRIIMASTLHSTYMARQGWGWDYSFGLKTGMGTLTLPQLRFWTRMENSFYILGQEWDRGAPSPNPPVAIPISRSDDDVPYFSEVETMIPEMDLYPKDQDLYTQVINMRSVCFGVCDVVLHANAIHIKSWIKGDGNDKQMARKECKAH</sequence>
<dbReference type="PANTHER" id="PTHR46132:SF6">
    <property type="entry name" value="DIGALACTOSYLDIACYLGLYCEROL SYNTHASE 1, CHLOROPLASTIC"/>
    <property type="match status" value="1"/>
</dbReference>
<dbReference type="GO" id="GO:0016020">
    <property type="term" value="C:membrane"/>
    <property type="evidence" value="ECO:0007669"/>
    <property type="project" value="UniProtKB-SubCell"/>
</dbReference>
<evidence type="ECO:0000256" key="1">
    <source>
        <dbReference type="ARBA" id="ARBA00004229"/>
    </source>
</evidence>
<comment type="similarity">
    <text evidence="3">Belongs to the glycosyltransferase group 1 family. Glycosyltransferase 4 subfamily.</text>
</comment>
<dbReference type="GO" id="GO:0046481">
    <property type="term" value="F:digalactosyldiacylglycerol synthase activity"/>
    <property type="evidence" value="ECO:0007669"/>
    <property type="project" value="InterPro"/>
</dbReference>
<dbReference type="GO" id="GO:0009507">
    <property type="term" value="C:chloroplast"/>
    <property type="evidence" value="ECO:0007669"/>
    <property type="project" value="UniProtKB-SubCell"/>
</dbReference>
<comment type="subcellular location">
    <subcellularLocation>
        <location evidence="2">Membrane</location>
    </subcellularLocation>
    <subcellularLocation>
        <location evidence="1">Plastid</location>
        <location evidence="1">Chloroplast</location>
    </subcellularLocation>
</comment>
<dbReference type="InterPro" id="IPR044525">
    <property type="entry name" value="DGDG1/2"/>
</dbReference>
<reference evidence="8 9" key="1">
    <citation type="journal article" date="2018" name="PLoS Genet.">
        <title>Population sequencing reveals clonal diversity and ancestral inbreeding in the grapevine cultivar Chardonnay.</title>
        <authorList>
            <person name="Roach M.J."/>
            <person name="Johnson D.L."/>
            <person name="Bohlmann J."/>
            <person name="van Vuuren H.J."/>
            <person name="Jones S.J."/>
            <person name="Pretorius I.S."/>
            <person name="Schmidt S.A."/>
            <person name="Borneman A.R."/>
        </authorList>
    </citation>
    <scope>NUCLEOTIDE SEQUENCE [LARGE SCALE GENOMIC DNA]</scope>
    <source>
        <strain evidence="9">cv. Chardonnay</strain>
        <tissue evidence="8">Leaf</tissue>
    </source>
</reference>
<accession>A0A438C4V0</accession>
<evidence type="ECO:0000256" key="6">
    <source>
        <dbReference type="ARBA" id="ARBA00022679"/>
    </source>
</evidence>
<dbReference type="AlphaFoldDB" id="A0A438C4V0"/>
<evidence type="ECO:0000256" key="7">
    <source>
        <dbReference type="ARBA" id="ARBA00023136"/>
    </source>
</evidence>
<keyword evidence="7" id="KW-0472">Membrane</keyword>
<keyword evidence="4" id="KW-0150">Chloroplast</keyword>
<evidence type="ECO:0000313" key="9">
    <source>
        <dbReference type="Proteomes" id="UP000288805"/>
    </source>
</evidence>
<evidence type="ECO:0000256" key="4">
    <source>
        <dbReference type="ARBA" id="ARBA00022528"/>
    </source>
</evidence>
<organism evidence="8 9">
    <name type="scientific">Vitis vinifera</name>
    <name type="common">Grape</name>
    <dbReference type="NCBI Taxonomy" id="29760"/>
    <lineage>
        <taxon>Eukaryota</taxon>
        <taxon>Viridiplantae</taxon>
        <taxon>Streptophyta</taxon>
        <taxon>Embryophyta</taxon>
        <taxon>Tracheophyta</taxon>
        <taxon>Spermatophyta</taxon>
        <taxon>Magnoliopsida</taxon>
        <taxon>eudicotyledons</taxon>
        <taxon>Gunneridae</taxon>
        <taxon>Pentapetalae</taxon>
        <taxon>rosids</taxon>
        <taxon>Vitales</taxon>
        <taxon>Vitaceae</taxon>
        <taxon>Viteae</taxon>
        <taxon>Vitis</taxon>
    </lineage>
</organism>
<evidence type="ECO:0000313" key="8">
    <source>
        <dbReference type="EMBL" id="RVW18274.1"/>
    </source>
</evidence>
<protein>
    <submittedName>
        <fullName evidence="8">Digalactosyldiacylglycerol synthase 1, chloroplastic</fullName>
    </submittedName>
</protein>
<dbReference type="EMBL" id="QGNW01002538">
    <property type="protein sequence ID" value="RVW18274.1"/>
    <property type="molecule type" value="Genomic_DNA"/>
</dbReference>
<dbReference type="Proteomes" id="UP000288805">
    <property type="component" value="Unassembled WGS sequence"/>
</dbReference>
<gene>
    <name evidence="8" type="primary">DGD1_0</name>
    <name evidence="8" type="ORF">CK203_116035</name>
</gene>
<evidence type="ECO:0000256" key="3">
    <source>
        <dbReference type="ARBA" id="ARBA00009481"/>
    </source>
</evidence>
<evidence type="ECO:0000256" key="2">
    <source>
        <dbReference type="ARBA" id="ARBA00004370"/>
    </source>
</evidence>
<dbReference type="PANTHER" id="PTHR46132">
    <property type="entry name" value="DIGALACTOSYLDIACYLGLYCEROL SYNTHASE 2, CHLOROPLASTIC"/>
    <property type="match status" value="1"/>
</dbReference>
<comment type="caution">
    <text evidence="8">The sequence shown here is derived from an EMBL/GenBank/DDBJ whole genome shotgun (WGS) entry which is preliminary data.</text>
</comment>
<proteinExistence type="inferred from homology"/>
<name>A0A438C4V0_VITVI</name>
<keyword evidence="5" id="KW-0934">Plastid</keyword>